<comment type="caution">
    <text evidence="1">The sequence shown here is derived from an EMBL/GenBank/DDBJ whole genome shotgun (WGS) entry which is preliminary data.</text>
</comment>
<accession>A0ACA9LXZ5</accession>
<organism evidence="1 2">
    <name type="scientific">Cetraspora pellucida</name>
    <dbReference type="NCBI Taxonomy" id="1433469"/>
    <lineage>
        <taxon>Eukaryota</taxon>
        <taxon>Fungi</taxon>
        <taxon>Fungi incertae sedis</taxon>
        <taxon>Mucoromycota</taxon>
        <taxon>Glomeromycotina</taxon>
        <taxon>Glomeromycetes</taxon>
        <taxon>Diversisporales</taxon>
        <taxon>Gigasporaceae</taxon>
        <taxon>Cetraspora</taxon>
    </lineage>
</organism>
<feature type="non-terminal residue" evidence="1">
    <location>
        <position position="67"/>
    </location>
</feature>
<evidence type="ECO:0000313" key="2">
    <source>
        <dbReference type="Proteomes" id="UP000789366"/>
    </source>
</evidence>
<name>A0ACA9LXZ5_9GLOM</name>
<dbReference type="EMBL" id="CAJVPW010005360">
    <property type="protein sequence ID" value="CAG8553860.1"/>
    <property type="molecule type" value="Genomic_DNA"/>
</dbReference>
<protein>
    <submittedName>
        <fullName evidence="1">16372_t:CDS:1</fullName>
    </submittedName>
</protein>
<gene>
    <name evidence="1" type="ORF">SPELUC_LOCUS5319</name>
</gene>
<keyword evidence="2" id="KW-1185">Reference proteome</keyword>
<evidence type="ECO:0000313" key="1">
    <source>
        <dbReference type="EMBL" id="CAG8553860.1"/>
    </source>
</evidence>
<sequence>MGSLLRTSASTLSLNSSSSESSRTSLSTYDDNEEGYNFHGNVSEYELDDNDDCSIIALDDVKEQLSS</sequence>
<reference evidence="1" key="1">
    <citation type="submission" date="2021-06" db="EMBL/GenBank/DDBJ databases">
        <authorList>
            <person name="Kallberg Y."/>
            <person name="Tangrot J."/>
            <person name="Rosling A."/>
        </authorList>
    </citation>
    <scope>NUCLEOTIDE SEQUENCE</scope>
    <source>
        <strain evidence="1">28 12/20/2015</strain>
    </source>
</reference>
<dbReference type="Proteomes" id="UP000789366">
    <property type="component" value="Unassembled WGS sequence"/>
</dbReference>
<proteinExistence type="predicted"/>